<dbReference type="RefSeq" id="WP_045447554.1">
    <property type="nucleotide sequence ID" value="NZ_BBIO01000012.1"/>
</dbReference>
<protein>
    <submittedName>
        <fullName evidence="1">Conserved protein</fullName>
    </submittedName>
</protein>
<evidence type="ECO:0000313" key="1">
    <source>
        <dbReference type="EMBL" id="GAK45824.1"/>
    </source>
</evidence>
<organism evidence="1 2">
    <name type="scientific">Tepidicaulis marinus</name>
    <dbReference type="NCBI Taxonomy" id="1333998"/>
    <lineage>
        <taxon>Bacteria</taxon>
        <taxon>Pseudomonadati</taxon>
        <taxon>Pseudomonadota</taxon>
        <taxon>Alphaproteobacteria</taxon>
        <taxon>Hyphomicrobiales</taxon>
        <taxon>Parvibaculaceae</taxon>
        <taxon>Tepidicaulis</taxon>
    </lineage>
</organism>
<accession>A0A081BCQ6</accession>
<dbReference type="EMBL" id="BBIO01000012">
    <property type="protein sequence ID" value="GAK45824.1"/>
    <property type="molecule type" value="Genomic_DNA"/>
</dbReference>
<dbReference type="SUPFAM" id="SSF53335">
    <property type="entry name" value="S-adenosyl-L-methionine-dependent methyltransferases"/>
    <property type="match status" value="1"/>
</dbReference>
<gene>
    <name evidence="1" type="ORF">M2A_2323</name>
</gene>
<sequence length="452" mass="51174">MPAVDLDGDRTAIKDLSMTGLAVQSTQLDAWDEQLGKEVPLAIRLGEDTVYQGKGRVKRVEPNGIRATVALELTSGYLDIPAIVTEHHHVLLRRAIADPHFGESTDILPEFRALAGDILNLFRSYKDLLERFEARLEASGEEREALLLEALIACEDKIVPQWKELWYKGSDILEPVFKDPVALAAHKRYAERVLTPDFMPGPVMRRCYEKPLGYPGDYQIMNYVYKWERVGDTPYEKLLHRIGIETGACVGTRLRMTQKFIAEKVAETAGDTPMHIANLGCGSAFEVADYLKIDHLPRPVSFTLIDQDHDALTYAYEHAYKQVVRHQGRARVQCLNASFAQLLRAGTLFQSMPPQDILYSLGLYDYLSARRAKALTHDLYEQVAPGGYLIIANVKTGRETCQWPLEMVTDWSLVYRTEEDMWAMTEGLDCERVSLEEDATKCVYVMTLRKPA</sequence>
<dbReference type="InterPro" id="IPR029063">
    <property type="entry name" value="SAM-dependent_MTases_sf"/>
</dbReference>
<name>A0A081BCQ6_9HYPH</name>
<dbReference type="STRING" id="1333998.M2A_2323"/>
<dbReference type="Proteomes" id="UP000028702">
    <property type="component" value="Unassembled WGS sequence"/>
</dbReference>
<keyword evidence="2" id="KW-1185">Reference proteome</keyword>
<dbReference type="eggNOG" id="COG1352">
    <property type="taxonomic scope" value="Bacteria"/>
</dbReference>
<dbReference type="Gene3D" id="3.40.50.150">
    <property type="entry name" value="Vaccinia Virus protein VP39"/>
    <property type="match status" value="1"/>
</dbReference>
<evidence type="ECO:0000313" key="2">
    <source>
        <dbReference type="Proteomes" id="UP000028702"/>
    </source>
</evidence>
<proteinExistence type="predicted"/>
<comment type="caution">
    <text evidence="1">The sequence shown here is derived from an EMBL/GenBank/DDBJ whole genome shotgun (WGS) entry which is preliminary data.</text>
</comment>
<reference evidence="1 2" key="1">
    <citation type="submission" date="2014-07" db="EMBL/GenBank/DDBJ databases">
        <title>Tepidicaulis marinum gen. nov., sp. nov., a novel marine bacterium denitrifying nitrate to nitrous oxide strictly under microaerobic conditions.</title>
        <authorList>
            <person name="Takeuchi M."/>
            <person name="Yamagishi T."/>
            <person name="Kamagata Y."/>
            <person name="Oshima K."/>
            <person name="Hattori M."/>
            <person name="Katayama T."/>
            <person name="Hanada S."/>
            <person name="Tamaki H."/>
            <person name="Marumo K."/>
            <person name="Maeda H."/>
            <person name="Nedachi M."/>
            <person name="Iwasaki W."/>
            <person name="Suwa Y."/>
            <person name="Sakata S."/>
        </authorList>
    </citation>
    <scope>NUCLEOTIDE SEQUENCE [LARGE SCALE GENOMIC DNA]</scope>
    <source>
        <strain evidence="1 2">MA2</strain>
    </source>
</reference>
<dbReference type="AlphaFoldDB" id="A0A081BCQ6"/>